<evidence type="ECO:0008006" key="5">
    <source>
        <dbReference type="Google" id="ProtNLM"/>
    </source>
</evidence>
<evidence type="ECO:0000313" key="4">
    <source>
        <dbReference type="Proteomes" id="UP001501337"/>
    </source>
</evidence>
<dbReference type="PANTHER" id="PTHR34580">
    <property type="match status" value="1"/>
</dbReference>
<reference evidence="4" key="1">
    <citation type="journal article" date="2019" name="Int. J. Syst. Evol. Microbiol.">
        <title>The Global Catalogue of Microorganisms (GCM) 10K type strain sequencing project: providing services to taxonomists for standard genome sequencing and annotation.</title>
        <authorList>
            <consortium name="The Broad Institute Genomics Platform"/>
            <consortium name="The Broad Institute Genome Sequencing Center for Infectious Disease"/>
            <person name="Wu L."/>
            <person name="Ma J."/>
        </authorList>
    </citation>
    <scope>NUCLEOTIDE SEQUENCE [LARGE SCALE GENOMIC DNA]</scope>
    <source>
        <strain evidence="4">JCM 17555</strain>
    </source>
</reference>
<feature type="domain" description="WYL" evidence="1">
    <location>
        <begin position="151"/>
        <end position="214"/>
    </location>
</feature>
<dbReference type="EMBL" id="BAABBO010000002">
    <property type="protein sequence ID" value="GAA3952585.1"/>
    <property type="molecule type" value="Genomic_DNA"/>
</dbReference>
<dbReference type="InterPro" id="IPR057727">
    <property type="entry name" value="WCX_dom"/>
</dbReference>
<name>A0ABP7NRA8_9GAMM</name>
<organism evidence="3 4">
    <name type="scientific">Allohahella marinimesophila</name>
    <dbReference type="NCBI Taxonomy" id="1054972"/>
    <lineage>
        <taxon>Bacteria</taxon>
        <taxon>Pseudomonadati</taxon>
        <taxon>Pseudomonadota</taxon>
        <taxon>Gammaproteobacteria</taxon>
        <taxon>Oceanospirillales</taxon>
        <taxon>Hahellaceae</taxon>
        <taxon>Allohahella</taxon>
    </lineage>
</organism>
<comment type="caution">
    <text evidence="3">The sequence shown here is derived from an EMBL/GenBank/DDBJ whole genome shotgun (WGS) entry which is preliminary data.</text>
</comment>
<dbReference type="PROSITE" id="PS52050">
    <property type="entry name" value="WYL"/>
    <property type="match status" value="1"/>
</dbReference>
<evidence type="ECO:0000313" key="3">
    <source>
        <dbReference type="EMBL" id="GAA3952585.1"/>
    </source>
</evidence>
<accession>A0ABP7NRA8</accession>
<dbReference type="InterPro" id="IPR026881">
    <property type="entry name" value="WYL_dom"/>
</dbReference>
<dbReference type="Pfam" id="PF25583">
    <property type="entry name" value="WCX"/>
    <property type="match status" value="1"/>
</dbReference>
<dbReference type="RefSeq" id="WP_344803840.1">
    <property type="nucleotide sequence ID" value="NZ_BAABBO010000002.1"/>
</dbReference>
<protein>
    <recommendedName>
        <fullName evidence="5">DNA-binding transcriptional regulator YafY</fullName>
    </recommendedName>
</protein>
<proteinExistence type="predicted"/>
<keyword evidence="4" id="KW-1185">Reference proteome</keyword>
<evidence type="ECO:0000259" key="2">
    <source>
        <dbReference type="Pfam" id="PF25583"/>
    </source>
</evidence>
<dbReference type="Proteomes" id="UP001501337">
    <property type="component" value="Unassembled WGS sequence"/>
</dbReference>
<dbReference type="PANTHER" id="PTHR34580:SF1">
    <property type="entry name" value="PROTEIN PAFC"/>
    <property type="match status" value="1"/>
</dbReference>
<dbReference type="Pfam" id="PF13280">
    <property type="entry name" value="WYL"/>
    <property type="match status" value="1"/>
</dbReference>
<dbReference type="InterPro" id="IPR051534">
    <property type="entry name" value="CBASS_pafABC_assoc_protein"/>
</dbReference>
<evidence type="ECO:0000259" key="1">
    <source>
        <dbReference type="Pfam" id="PF13280"/>
    </source>
</evidence>
<sequence length="334" mass="38132">MSDTSVRYLMMLRMIPRYPKFITTTDLVKKLEARDFSVNLRSIQRDLDKLSTYFPLQVDERTSPYKWSFDREAVIDVVPALDLPAALTFELAKAYLTPILPPKTLSHLKPHFDEAHRTLLGEQSLLSRWPDRVRVINRGLGSQRPAVDADVMEAVTEALLRGYQCELTYQARKWPEPENIVVHPLGLIFRDPNVYLIATIEGREGLRQLALHRASSGEVLEKTVSRPEGFDLDQYIKSGAMGVLLSDVPVNLRLWCDRPALNHLLEAPIGADQVITDLDDEGFELTVTLGDSEDLRWWLTSQAAYCDILEPQWLYDEIEQTLETGLLRARKRGC</sequence>
<gene>
    <name evidence="3" type="ORF">GCM10022278_09440</name>
</gene>
<feature type="domain" description="WCX" evidence="2">
    <location>
        <begin position="249"/>
        <end position="323"/>
    </location>
</feature>